<feature type="domain" description="Rapamycin-insensitive companion of mTOR" evidence="6">
    <location>
        <begin position="1053"/>
        <end position="1125"/>
    </location>
</feature>
<evidence type="ECO:0000259" key="3">
    <source>
        <dbReference type="SMART" id="SM00742"/>
    </source>
</evidence>
<dbReference type="GO" id="GO:0031932">
    <property type="term" value="C:TORC2 complex"/>
    <property type="evidence" value="ECO:0007669"/>
    <property type="project" value="InterPro"/>
</dbReference>
<comment type="similarity">
    <text evidence="1">Belongs to the RICTOR family.</text>
</comment>
<feature type="region of interest" description="Disordered" evidence="2">
    <location>
        <begin position="1264"/>
        <end position="1283"/>
    </location>
</feature>
<feature type="domain" description="Rapamycin-insensitive companion of mTOR N-terminal" evidence="5">
    <location>
        <begin position="212"/>
        <end position="575"/>
    </location>
</feature>
<feature type="compositionally biased region" description="Polar residues" evidence="2">
    <location>
        <begin position="157"/>
        <end position="171"/>
    </location>
</feature>
<evidence type="ECO:0000256" key="2">
    <source>
        <dbReference type="SAM" id="MobiDB-lite"/>
    </source>
</evidence>
<dbReference type="SMART" id="SM01307">
    <property type="entry name" value="RICTOR_M"/>
    <property type="match status" value="1"/>
</dbReference>
<evidence type="ECO:0000256" key="1">
    <source>
        <dbReference type="ARBA" id="ARBA00008878"/>
    </source>
</evidence>
<protein>
    <recommendedName>
        <fullName evidence="9">REM-1 domain-containing protein</fullName>
    </recommendedName>
</protein>
<dbReference type="SMART" id="SM01310">
    <property type="entry name" value="RICTOR_V"/>
    <property type="match status" value="1"/>
</dbReference>
<reference evidence="7 8" key="3">
    <citation type="journal article" date="2015" name="Genome Announc.">
        <title>Draft Genome Sequence of the Archiascomycetous Yeast Saitoella complicata.</title>
        <authorList>
            <person name="Yamauchi K."/>
            <person name="Kondo S."/>
            <person name="Hamamoto M."/>
            <person name="Takahashi Y."/>
            <person name="Ogura Y."/>
            <person name="Hayashi T."/>
            <person name="Nishida H."/>
        </authorList>
    </citation>
    <scope>NUCLEOTIDE SEQUENCE [LARGE SCALE GENOMIC DNA]</scope>
    <source>
        <strain evidence="7 8">NRRL Y-17804</strain>
    </source>
</reference>
<dbReference type="Gene3D" id="1.10.287.160">
    <property type="entry name" value="HR1 repeat"/>
    <property type="match status" value="1"/>
</dbReference>
<dbReference type="Pfam" id="PF14664">
    <property type="entry name" value="RICTOR_N"/>
    <property type="match status" value="1"/>
</dbReference>
<comment type="caution">
    <text evidence="7">The sequence shown here is derived from an EMBL/GenBank/DDBJ whole genome shotgun (WGS) entry which is preliminary data.</text>
</comment>
<dbReference type="OMA" id="EIRIHAT"/>
<dbReference type="InterPro" id="IPR029452">
    <property type="entry name" value="RICTOR_V"/>
</dbReference>
<feature type="compositionally biased region" description="Low complexity" evidence="2">
    <location>
        <begin position="58"/>
        <end position="70"/>
    </location>
</feature>
<evidence type="ECO:0000313" key="7">
    <source>
        <dbReference type="EMBL" id="GAO46847.1"/>
    </source>
</evidence>
<feature type="compositionally biased region" description="Basic and acidic residues" evidence="2">
    <location>
        <begin position="99"/>
        <end position="113"/>
    </location>
</feature>
<dbReference type="PANTHER" id="PTHR13298:SF11">
    <property type="entry name" value="RAPAMYCIN-INSENSITIVE COMPANION OF MTOR"/>
    <property type="match status" value="1"/>
</dbReference>
<dbReference type="InterPro" id="IPR036274">
    <property type="entry name" value="HR1_rpt_sf"/>
</dbReference>
<evidence type="ECO:0000259" key="5">
    <source>
        <dbReference type="SMART" id="SM01308"/>
    </source>
</evidence>
<keyword evidence="8" id="KW-1185">Reference proteome</keyword>
<reference evidence="7 8" key="2">
    <citation type="journal article" date="2014" name="J. Gen. Appl. Microbiol.">
        <title>The early diverging ascomycetous budding yeast Saitoella complicata has three histone deacetylases belonging to the Clr6, Hos2, and Rpd3 lineages.</title>
        <authorList>
            <person name="Nishida H."/>
            <person name="Matsumoto T."/>
            <person name="Kondo S."/>
            <person name="Hamamoto M."/>
            <person name="Yoshikawa H."/>
        </authorList>
    </citation>
    <scope>NUCLEOTIDE SEQUENCE [LARGE SCALE GENOMIC DNA]</scope>
    <source>
        <strain evidence="7 8">NRRL Y-17804</strain>
    </source>
</reference>
<proteinExistence type="inferred from homology"/>
<dbReference type="SMART" id="SM00742">
    <property type="entry name" value="Hr1"/>
    <property type="match status" value="1"/>
</dbReference>
<dbReference type="InterPro" id="IPR011072">
    <property type="entry name" value="HR1_rho-bd"/>
</dbReference>
<evidence type="ECO:0008006" key="9">
    <source>
        <dbReference type="Google" id="ProtNLM"/>
    </source>
</evidence>
<dbReference type="SMART" id="SM01303">
    <property type="entry name" value="RasGEF_N_2"/>
    <property type="match status" value="1"/>
</dbReference>
<dbReference type="Pfam" id="PF14668">
    <property type="entry name" value="RICTOR_V"/>
    <property type="match status" value="1"/>
</dbReference>
<evidence type="ECO:0000259" key="4">
    <source>
        <dbReference type="SMART" id="SM01307"/>
    </source>
</evidence>
<dbReference type="STRING" id="698492.A0A0E9NAD6"/>
<name>A0A0E9NAD6_SAICN</name>
<feature type="region of interest" description="Disordered" evidence="2">
    <location>
        <begin position="129"/>
        <end position="171"/>
    </location>
</feature>
<dbReference type="Pfam" id="PF14663">
    <property type="entry name" value="RasGEF_N_2"/>
    <property type="match status" value="1"/>
</dbReference>
<dbReference type="EMBL" id="BACD03000006">
    <property type="protein sequence ID" value="GAO46847.1"/>
    <property type="molecule type" value="Genomic_DNA"/>
</dbReference>
<sequence length="1317" mass="146873">MSNRPSSASSAATSASEAFEGRATAARDATATTLVSGTGPRRAIPAIGDESYPRRTRSSSSPTQSTTLSELLSQLDIESKIKEGAENLLVMFEKGRKKNGTEDNPRERARRKAEHELDAANMRIAHLKEQVESVQVSSPVKRRPGRPGNEVKKHQQRPSLTSRPSLPTLNSFQSGALASDEIREDNNDSPTWSLSDILQSLEETHHEPQFYVDRANTLVRLLSRHPLLKYDLAWSAFGARIQWLLGYPVKEVSAAAYRVARHAMSDLDSLQILDALQIELFIIKTLAKESKDNLEREQAVKLVRVYLDIPGGTRLLPRSVVRAVVAVAEHTEDKLSNISIETLAELLIIDPALLVDAGGMRILLHTLTDGPAGITQPLITAFMYILGSPHTRNYIHNGADLDIVLSAFTEAHAKAHVSEDRLNIARSVVTTMLKGWPGVFALCMDGMRPIRSVVDALRIPASGVRVAVMDLVADVLGIKDPSWTTTFLAGRRITMFGRPSLQVSGISAYEQKRKPEENRMALKEHFEALLLCILFDVGLLDALQVVIEDRDEESTMRKATLLIGELLQLAGRVLPLSYSSRLSTLGRLFEAAVEFGHKDRFVATSALMQIESFNRIGNRPQWVSYRERYSSSNDQQRGQRQVEQVKIKMNLNIDDTHFRNMVMETQVPSTKNFTKWNWDTLLELVQGPLRNPKRLEESIRASHLMRRLISFFKPFKFRYSNMKKTKPNQRYTTFGCALLKTLLSNQEGIRYLTESKLVKQIAECLSQLEPVATFVNEEPVFSKRRMEDTLSSGYFALLGTLSSQKEGIALMEHHHIFNMCYHISDLKNRDDLVMAFVENMDYSLEGHSRIILSKALTTGSKAVRMFATKHLASITKNSKSAEQAQWALKLLTTQLYDPFVDVCEVAVRVLEEACDLMCNLQYVVKLKPALDHLGEIGAPLMLRFLSTSIGFQYLNELDYIGKEMDDWFHGRNESYVALVEACLAKVFSGDDLRSSRSDNDASSVFDGTAPPHFYGELAKTEEGCRALAEKGHFQQFCNYIREFGQESRDEDIILKVKSCLWAVGNIGSTAGGAPFICEAGVAEHIVQIAATSKVMSLKGTAYFVLGAIVNTERGAAILGELGWETVTNALGIPLGLCVPDDLGKFLTITKDEPAPDKATGRRESSGEAEFTVLNLVDDPVDREILAAISGLSNHILANEASRTLAKLKSRYGAKFGSPSLYKAVLYLLEVYRYRLPVRRFLMELFKKDIIQRVIDQGGGTRIFTDRTPVESMQPTPEKETPPMLLPEILAPPLLRFLPTPDMLTLGSEEPQNAEVKP</sequence>
<dbReference type="Proteomes" id="UP000033140">
    <property type="component" value="Unassembled WGS sequence"/>
</dbReference>
<gene>
    <name evidence="7" type="ORF">G7K_1065-t1</name>
</gene>
<accession>A0A0E9NAD6</accession>
<dbReference type="InterPro" id="IPR028268">
    <property type="entry name" value="Pianissimo_fam"/>
</dbReference>
<dbReference type="SUPFAM" id="SSF46585">
    <property type="entry name" value="HR1 repeat"/>
    <property type="match status" value="1"/>
</dbReference>
<evidence type="ECO:0000313" key="8">
    <source>
        <dbReference type="Proteomes" id="UP000033140"/>
    </source>
</evidence>
<dbReference type="SMART" id="SM01308">
    <property type="entry name" value="RICTOR_N"/>
    <property type="match status" value="1"/>
</dbReference>
<dbReference type="InterPro" id="IPR016024">
    <property type="entry name" value="ARM-type_fold"/>
</dbReference>
<dbReference type="Gene3D" id="1.25.10.10">
    <property type="entry name" value="Leucine-rich Repeat Variant"/>
    <property type="match status" value="1"/>
</dbReference>
<feature type="compositionally biased region" description="Low complexity" evidence="2">
    <location>
        <begin position="1"/>
        <end position="33"/>
    </location>
</feature>
<dbReference type="GO" id="GO:0038203">
    <property type="term" value="P:TORC2 signaling"/>
    <property type="evidence" value="ECO:0007669"/>
    <property type="project" value="TreeGrafter"/>
</dbReference>
<dbReference type="SUPFAM" id="SSF48371">
    <property type="entry name" value="ARM repeat"/>
    <property type="match status" value="1"/>
</dbReference>
<dbReference type="InterPro" id="IPR028267">
    <property type="entry name" value="Pianissimo_N"/>
</dbReference>
<dbReference type="Pfam" id="PF02185">
    <property type="entry name" value="HR1"/>
    <property type="match status" value="1"/>
</dbReference>
<dbReference type="InterPro" id="IPR011989">
    <property type="entry name" value="ARM-like"/>
</dbReference>
<feature type="region of interest" description="Disordered" evidence="2">
    <location>
        <begin position="92"/>
        <end position="113"/>
    </location>
</feature>
<organism evidence="7 8">
    <name type="scientific">Saitoella complicata (strain BCRC 22490 / CBS 7301 / JCM 7358 / NBRC 10748 / NRRL Y-17804)</name>
    <dbReference type="NCBI Taxonomy" id="698492"/>
    <lineage>
        <taxon>Eukaryota</taxon>
        <taxon>Fungi</taxon>
        <taxon>Dikarya</taxon>
        <taxon>Ascomycota</taxon>
        <taxon>Taphrinomycotina</taxon>
        <taxon>Taphrinomycotina incertae sedis</taxon>
        <taxon>Saitoella</taxon>
    </lineage>
</organism>
<reference evidence="7 8" key="1">
    <citation type="journal article" date="2011" name="J. Gen. Appl. Microbiol.">
        <title>Draft genome sequencing of the enigmatic yeast Saitoella complicata.</title>
        <authorList>
            <person name="Nishida H."/>
            <person name="Hamamoto M."/>
            <person name="Sugiyama J."/>
        </authorList>
    </citation>
    <scope>NUCLEOTIDE SEQUENCE [LARGE SCALE GENOMIC DNA]</scope>
    <source>
        <strain evidence="7 8">NRRL Y-17804</strain>
    </source>
</reference>
<evidence type="ECO:0000259" key="6">
    <source>
        <dbReference type="SMART" id="SM01310"/>
    </source>
</evidence>
<dbReference type="InterPro" id="IPR029451">
    <property type="entry name" value="RICTOR_M"/>
</dbReference>
<dbReference type="Pfam" id="PF14666">
    <property type="entry name" value="RICTOR_M"/>
    <property type="match status" value="1"/>
</dbReference>
<feature type="region of interest" description="Disordered" evidence="2">
    <location>
        <begin position="1"/>
        <end position="70"/>
    </location>
</feature>
<feature type="domain" description="Rapamycin-insensitive companion of mTOR middle" evidence="4">
    <location>
        <begin position="653"/>
        <end position="877"/>
    </location>
</feature>
<dbReference type="InterPro" id="IPR029453">
    <property type="entry name" value="Rictor_IV"/>
</dbReference>
<feature type="domain" description="REM-1" evidence="3">
    <location>
        <begin position="66"/>
        <end position="141"/>
    </location>
</feature>
<dbReference type="PANTHER" id="PTHR13298">
    <property type="entry name" value="CYTOSOLIC REGULATOR PIANISSIMO"/>
    <property type="match status" value="1"/>
</dbReference>